<name>A0AA96FBF3_9MICO</name>
<gene>
    <name evidence="2" type="ORF">RN606_13095</name>
    <name evidence="3" type="ORF">RN607_13030</name>
</gene>
<feature type="transmembrane region" description="Helical" evidence="1">
    <location>
        <begin position="107"/>
        <end position="127"/>
    </location>
</feature>
<reference evidence="3 4" key="1">
    <citation type="submission" date="2023-09" db="EMBL/GenBank/DDBJ databases">
        <title>Demequina sp. a novel bacteria isolated from Capsicum annuum.</title>
        <authorList>
            <person name="Humaira Z."/>
            <person name="Lee J."/>
            <person name="Cho D."/>
        </authorList>
    </citation>
    <scope>NUCLEOTIDE SEQUENCE</scope>
    <source>
        <strain evidence="2 4">OYTSA14</strain>
        <strain evidence="3">PMTSA13</strain>
    </source>
</reference>
<feature type="transmembrane region" description="Helical" evidence="1">
    <location>
        <begin position="164"/>
        <end position="182"/>
    </location>
</feature>
<dbReference type="EMBL" id="CP134880">
    <property type="protein sequence ID" value="WNM27108.1"/>
    <property type="molecule type" value="Genomic_DNA"/>
</dbReference>
<keyword evidence="1" id="KW-1133">Transmembrane helix</keyword>
<evidence type="ECO:0000313" key="3">
    <source>
        <dbReference type="EMBL" id="WNM27108.1"/>
    </source>
</evidence>
<keyword evidence="1" id="KW-0472">Membrane</keyword>
<evidence type="ECO:0000313" key="4">
    <source>
        <dbReference type="Proteomes" id="UP001304125"/>
    </source>
</evidence>
<dbReference type="Proteomes" id="UP001303408">
    <property type="component" value="Chromosome"/>
</dbReference>
<evidence type="ECO:0000256" key="1">
    <source>
        <dbReference type="SAM" id="Phobius"/>
    </source>
</evidence>
<dbReference type="EMBL" id="CP134879">
    <property type="protein sequence ID" value="WNM24280.1"/>
    <property type="molecule type" value="Genomic_DNA"/>
</dbReference>
<dbReference type="RefSeq" id="WP_313497849.1">
    <property type="nucleotide sequence ID" value="NZ_CP134879.1"/>
</dbReference>
<feature type="transmembrane region" description="Helical" evidence="1">
    <location>
        <begin position="188"/>
        <end position="208"/>
    </location>
</feature>
<dbReference type="KEGG" id="dcp:RN607_13030"/>
<feature type="transmembrane region" description="Helical" evidence="1">
    <location>
        <begin position="139"/>
        <end position="157"/>
    </location>
</feature>
<feature type="transmembrane region" description="Helical" evidence="1">
    <location>
        <begin position="78"/>
        <end position="100"/>
    </location>
</feature>
<proteinExistence type="predicted"/>
<protein>
    <recommendedName>
        <fullName evidence="5">Permease</fullName>
    </recommendedName>
</protein>
<accession>A0AA96F7W8</accession>
<dbReference type="Proteomes" id="UP001304125">
    <property type="component" value="Chromosome"/>
</dbReference>
<feature type="transmembrane region" description="Helical" evidence="1">
    <location>
        <begin position="28"/>
        <end position="46"/>
    </location>
</feature>
<evidence type="ECO:0008006" key="5">
    <source>
        <dbReference type="Google" id="ProtNLM"/>
    </source>
</evidence>
<accession>A0AA96FBF3</accession>
<feature type="transmembrane region" description="Helical" evidence="1">
    <location>
        <begin position="53"/>
        <end position="72"/>
    </location>
</feature>
<keyword evidence="1" id="KW-0812">Transmembrane</keyword>
<sequence length="244" mass="24540">MAPTSRASMTAVAAAVVAGSGYLGARYLALAILVLAVSMGIGWSHLVHMGRQWTTTAIVGGGGALAIVAVAIGRTEPYLRYIVIALAAITVAALIAEVFLPSPRGHVLNAVAGTAAGGAIATAGSAWIAAIRTPGSEDLVVAGAITLAMAAVFSSATRRPGVNVALTFLLGAGAGAGMGFVFTSLSWYGGILVGLLTGASVVLMSELYRREPRPRTRWAGMSSAIAPVLIAGVLVYLAGRLLIG</sequence>
<dbReference type="AlphaFoldDB" id="A0AA96FBF3"/>
<keyword evidence="4" id="KW-1185">Reference proteome</keyword>
<evidence type="ECO:0000313" key="2">
    <source>
        <dbReference type="EMBL" id="WNM24280.1"/>
    </source>
</evidence>
<feature type="transmembrane region" description="Helical" evidence="1">
    <location>
        <begin position="220"/>
        <end position="243"/>
    </location>
</feature>
<organism evidence="3">
    <name type="scientific">Demequina capsici</name>
    <dbReference type="NCBI Taxonomy" id="3075620"/>
    <lineage>
        <taxon>Bacteria</taxon>
        <taxon>Bacillati</taxon>
        <taxon>Actinomycetota</taxon>
        <taxon>Actinomycetes</taxon>
        <taxon>Micrococcales</taxon>
        <taxon>Demequinaceae</taxon>
        <taxon>Demequina</taxon>
    </lineage>
</organism>